<comment type="caution">
    <text evidence="8">The sequence shown here is derived from an EMBL/GenBank/DDBJ whole genome shotgun (WGS) entry which is preliminary data.</text>
</comment>
<accession>A0A9P5VH54</accession>
<dbReference type="GO" id="GO:0012505">
    <property type="term" value="C:endomembrane system"/>
    <property type="evidence" value="ECO:0007669"/>
    <property type="project" value="UniProtKB-SubCell"/>
</dbReference>
<dbReference type="Pfam" id="PF07690">
    <property type="entry name" value="MFS_1"/>
    <property type="match status" value="1"/>
</dbReference>
<proteinExistence type="predicted"/>
<keyword evidence="2" id="KW-0813">Transport</keyword>
<feature type="domain" description="Major facilitator superfamily (MFS) profile" evidence="7">
    <location>
        <begin position="1"/>
        <end position="352"/>
    </location>
</feature>
<evidence type="ECO:0000313" key="9">
    <source>
        <dbReference type="Proteomes" id="UP000696485"/>
    </source>
</evidence>
<evidence type="ECO:0000256" key="3">
    <source>
        <dbReference type="ARBA" id="ARBA00022692"/>
    </source>
</evidence>
<dbReference type="InterPro" id="IPR011701">
    <property type="entry name" value="MFS"/>
</dbReference>
<feature type="transmembrane region" description="Helical" evidence="6">
    <location>
        <begin position="254"/>
        <end position="279"/>
    </location>
</feature>
<keyword evidence="9" id="KW-1185">Reference proteome</keyword>
<evidence type="ECO:0000256" key="4">
    <source>
        <dbReference type="ARBA" id="ARBA00022989"/>
    </source>
</evidence>
<feature type="transmembrane region" description="Helical" evidence="6">
    <location>
        <begin position="94"/>
        <end position="114"/>
    </location>
</feature>
<dbReference type="EMBL" id="JAAAUY010001332">
    <property type="protein sequence ID" value="KAF9323218.1"/>
    <property type="molecule type" value="Genomic_DNA"/>
</dbReference>
<feature type="transmembrane region" description="Helical" evidence="6">
    <location>
        <begin position="120"/>
        <end position="144"/>
    </location>
</feature>
<evidence type="ECO:0000313" key="8">
    <source>
        <dbReference type="EMBL" id="KAF9323218.1"/>
    </source>
</evidence>
<dbReference type="PANTHER" id="PTHR23501:SF191">
    <property type="entry name" value="VACUOLAR BASIC AMINO ACID TRANSPORTER 4"/>
    <property type="match status" value="1"/>
</dbReference>
<dbReference type="InterPro" id="IPR036259">
    <property type="entry name" value="MFS_trans_sf"/>
</dbReference>
<reference evidence="8" key="1">
    <citation type="journal article" date="2020" name="Fungal Divers.">
        <title>Resolving the Mortierellaceae phylogeny through synthesis of multi-gene phylogenetics and phylogenomics.</title>
        <authorList>
            <person name="Vandepol N."/>
            <person name="Liber J."/>
            <person name="Desiro A."/>
            <person name="Na H."/>
            <person name="Kennedy M."/>
            <person name="Barry K."/>
            <person name="Grigoriev I.V."/>
            <person name="Miller A.N."/>
            <person name="O'Donnell K."/>
            <person name="Stajich J.E."/>
            <person name="Bonito G."/>
        </authorList>
    </citation>
    <scope>NUCLEOTIDE SEQUENCE</scope>
    <source>
        <strain evidence="8">NVP1</strain>
    </source>
</reference>
<evidence type="ECO:0000256" key="6">
    <source>
        <dbReference type="SAM" id="Phobius"/>
    </source>
</evidence>
<feature type="non-terminal residue" evidence="8">
    <location>
        <position position="1"/>
    </location>
</feature>
<protein>
    <recommendedName>
        <fullName evidence="7">Major facilitator superfamily (MFS) profile domain-containing protein</fullName>
    </recommendedName>
</protein>
<keyword evidence="4 6" id="KW-1133">Transmembrane helix</keyword>
<name>A0A9P5VH54_9FUNG</name>
<dbReference type="SUPFAM" id="SSF47095">
    <property type="entry name" value="HMG-box"/>
    <property type="match status" value="1"/>
</dbReference>
<dbReference type="Gene3D" id="1.10.30.10">
    <property type="entry name" value="High mobility group box domain"/>
    <property type="match status" value="1"/>
</dbReference>
<feature type="transmembrane region" description="Helical" evidence="6">
    <location>
        <begin position="204"/>
        <end position="224"/>
    </location>
</feature>
<organism evidence="8 9">
    <name type="scientific">Podila minutissima</name>
    <dbReference type="NCBI Taxonomy" id="64525"/>
    <lineage>
        <taxon>Eukaryota</taxon>
        <taxon>Fungi</taxon>
        <taxon>Fungi incertae sedis</taxon>
        <taxon>Mucoromycota</taxon>
        <taxon>Mortierellomycotina</taxon>
        <taxon>Mortierellomycetes</taxon>
        <taxon>Mortierellales</taxon>
        <taxon>Mortierellaceae</taxon>
        <taxon>Podila</taxon>
    </lineage>
</organism>
<feature type="transmembrane region" description="Helical" evidence="6">
    <location>
        <begin position="231"/>
        <end position="248"/>
    </location>
</feature>
<dbReference type="PANTHER" id="PTHR23501">
    <property type="entry name" value="MAJOR FACILITATOR SUPERFAMILY"/>
    <property type="match status" value="1"/>
</dbReference>
<comment type="subcellular location">
    <subcellularLocation>
        <location evidence="1">Endomembrane system</location>
        <topology evidence="1">Multi-pass membrane protein</topology>
    </subcellularLocation>
</comment>
<dbReference type="InterPro" id="IPR020846">
    <property type="entry name" value="MFS_dom"/>
</dbReference>
<dbReference type="Proteomes" id="UP000696485">
    <property type="component" value="Unassembled WGS sequence"/>
</dbReference>
<dbReference type="PROSITE" id="PS50850">
    <property type="entry name" value="MFS"/>
    <property type="match status" value="1"/>
</dbReference>
<keyword evidence="3 6" id="KW-0812">Transmembrane</keyword>
<feature type="transmembrane region" description="Helical" evidence="6">
    <location>
        <begin position="31"/>
        <end position="50"/>
    </location>
</feature>
<gene>
    <name evidence="8" type="ORF">BG006_001654</name>
</gene>
<dbReference type="Gene3D" id="1.20.1250.20">
    <property type="entry name" value="MFS general substrate transporter like domains"/>
    <property type="match status" value="2"/>
</dbReference>
<feature type="transmembrane region" description="Helical" evidence="6">
    <location>
        <begin position="62"/>
        <end position="82"/>
    </location>
</feature>
<dbReference type="InterPro" id="IPR036910">
    <property type="entry name" value="HMG_box_dom_sf"/>
</dbReference>
<feature type="transmembrane region" description="Helical" evidence="6">
    <location>
        <begin position="164"/>
        <end position="184"/>
    </location>
</feature>
<dbReference type="GO" id="GO:0005886">
    <property type="term" value="C:plasma membrane"/>
    <property type="evidence" value="ECO:0007669"/>
    <property type="project" value="TreeGrafter"/>
</dbReference>
<evidence type="ECO:0000256" key="5">
    <source>
        <dbReference type="ARBA" id="ARBA00023136"/>
    </source>
</evidence>
<sequence length="428" mass="46646">GFGGSGLSSVCLIIVGDMFTDVGERARYQSIFWATFAISSIIGPLLGGVFVEHASWRWCFWINLPLGALALAAIVMFHKLPFQKTELKEQLRRVDYLGVFFIMATVTCLLLPLTMGGTTFAWNSVEIIVMFCVFIALLGVLALVESRATEAIIPPALLKNRDIAILYTVNALSGMVFMGCTFYVPLYFQVVQGATTTMSGVRLMPNVIGFCISCVASSVVLKWVKDFRLHLWFGLTVMTTGVGLLILFDTDTSVVQQVVSVFVMGFGNGLILQNCIIAAQLAARKEDMAVATALCQFSNSVGNAIGVAVCAAALNNSLVRNLAKLPAEMQGVIAELDVVNNVNAVPLLQEEVRVLVVRAYADAFQFLFKEKSAKKSTGGAKKLSPYNMFMKKELAVVKKEKPTLDHKAAFKEVAARWKDAPENPKNAK</sequence>
<evidence type="ECO:0000259" key="7">
    <source>
        <dbReference type="PROSITE" id="PS50850"/>
    </source>
</evidence>
<dbReference type="SUPFAM" id="SSF103473">
    <property type="entry name" value="MFS general substrate transporter"/>
    <property type="match status" value="1"/>
</dbReference>
<keyword evidence="5 6" id="KW-0472">Membrane</keyword>
<dbReference type="AlphaFoldDB" id="A0A9P5VH54"/>
<evidence type="ECO:0000256" key="2">
    <source>
        <dbReference type="ARBA" id="ARBA00022448"/>
    </source>
</evidence>
<evidence type="ECO:0000256" key="1">
    <source>
        <dbReference type="ARBA" id="ARBA00004127"/>
    </source>
</evidence>
<dbReference type="CDD" id="cd00084">
    <property type="entry name" value="HMG-box_SF"/>
    <property type="match status" value="1"/>
</dbReference>
<dbReference type="GO" id="GO:0022857">
    <property type="term" value="F:transmembrane transporter activity"/>
    <property type="evidence" value="ECO:0007669"/>
    <property type="project" value="InterPro"/>
</dbReference>